<keyword evidence="2" id="KW-1185">Reference proteome</keyword>
<name>A0A1S8LHB1_9CLOT</name>
<dbReference type="PANTHER" id="PTHR43415">
    <property type="entry name" value="SPERMIDINE N(1)-ACETYLTRANSFERASE"/>
    <property type="match status" value="1"/>
</dbReference>
<dbReference type="PANTHER" id="PTHR43415:SF3">
    <property type="entry name" value="GNAT-FAMILY ACETYLTRANSFERASE"/>
    <property type="match status" value="1"/>
</dbReference>
<dbReference type="AlphaFoldDB" id="A0A1S8LHB1"/>
<proteinExistence type="predicted"/>
<gene>
    <name evidence="1" type="ORF">CROST_043530</name>
</gene>
<dbReference type="Gene3D" id="3.40.630.30">
    <property type="match status" value="1"/>
</dbReference>
<dbReference type="InterPro" id="IPR000182">
    <property type="entry name" value="GNAT_dom"/>
</dbReference>
<evidence type="ECO:0000313" key="1">
    <source>
        <dbReference type="EMBL" id="URZ13587.1"/>
    </source>
</evidence>
<dbReference type="Proteomes" id="UP000190951">
    <property type="component" value="Chromosome"/>
</dbReference>
<organism evidence="1 2">
    <name type="scientific">Clostridium felsineum</name>
    <dbReference type="NCBI Taxonomy" id="36839"/>
    <lineage>
        <taxon>Bacteria</taxon>
        <taxon>Bacillati</taxon>
        <taxon>Bacillota</taxon>
        <taxon>Clostridia</taxon>
        <taxon>Eubacteriales</taxon>
        <taxon>Clostridiaceae</taxon>
        <taxon>Clostridium</taxon>
    </lineage>
</organism>
<dbReference type="KEGG" id="crw:CROST_043530"/>
<evidence type="ECO:0000313" key="2">
    <source>
        <dbReference type="Proteomes" id="UP000190951"/>
    </source>
</evidence>
<protein>
    <submittedName>
        <fullName evidence="1">Uncharacterized protein</fullName>
    </submittedName>
</protein>
<dbReference type="SUPFAM" id="SSF55729">
    <property type="entry name" value="Acyl-CoA N-acyltransferases (Nat)"/>
    <property type="match status" value="1"/>
</dbReference>
<dbReference type="Pfam" id="PF00583">
    <property type="entry name" value="Acetyltransf_1"/>
    <property type="match status" value="1"/>
</dbReference>
<dbReference type="STRING" id="84029.CROST_07920"/>
<accession>A0A1S8LHB1</accession>
<dbReference type="RefSeq" id="WP_077832893.1">
    <property type="nucleotide sequence ID" value="NZ_CP096983.1"/>
</dbReference>
<dbReference type="InterPro" id="IPR016181">
    <property type="entry name" value="Acyl_CoA_acyltransferase"/>
</dbReference>
<dbReference type="GO" id="GO:0016747">
    <property type="term" value="F:acyltransferase activity, transferring groups other than amino-acyl groups"/>
    <property type="evidence" value="ECO:0007669"/>
    <property type="project" value="InterPro"/>
</dbReference>
<reference evidence="1 2" key="1">
    <citation type="submission" date="2022-04" db="EMBL/GenBank/DDBJ databases">
        <title>Genome sequence of C. roseum typestrain.</title>
        <authorList>
            <person name="Poehlein A."/>
            <person name="Schoch T."/>
            <person name="Duerre P."/>
            <person name="Daniel R."/>
        </authorList>
    </citation>
    <scope>NUCLEOTIDE SEQUENCE [LARGE SCALE GENOMIC DNA]</scope>
    <source>
        <strain evidence="1 2">DSM 7320</strain>
    </source>
</reference>
<sequence length="170" mass="20348">MNISVFPQPDYIYIDEILRLAKFHDKYDFALEWYQDLETLILVDGKKTPYDEAKLKRMYYYLNNKGELYFIEFKVENKYIPIGDVTFSKEDMPIVIGNKNYRHKGIGFRVILTLAKRAKFLGYDKIYVNEIYHYNIVSQKTFEKVGFKKYKKTAKGFSYILNLKNNPQLE</sequence>
<dbReference type="EMBL" id="CP096983">
    <property type="protein sequence ID" value="URZ13587.1"/>
    <property type="molecule type" value="Genomic_DNA"/>
</dbReference>